<dbReference type="EMBL" id="CP136051">
    <property type="protein sequence ID" value="WOK09449.1"/>
    <property type="molecule type" value="Genomic_DNA"/>
</dbReference>
<gene>
    <name evidence="2" type="ORF">RT717_12445</name>
</gene>
<proteinExistence type="predicted"/>
<dbReference type="SUPFAM" id="SSF48452">
    <property type="entry name" value="TPR-like"/>
    <property type="match status" value="1"/>
</dbReference>
<feature type="chain" id="PRO_5045545083" evidence="1">
    <location>
        <begin position="21"/>
        <end position="273"/>
    </location>
</feature>
<evidence type="ECO:0000256" key="1">
    <source>
        <dbReference type="SAM" id="SignalP"/>
    </source>
</evidence>
<dbReference type="Proteomes" id="UP001302349">
    <property type="component" value="Chromosome"/>
</dbReference>
<dbReference type="RefSeq" id="WP_317492067.1">
    <property type="nucleotide sequence ID" value="NZ_CP136051.1"/>
</dbReference>
<dbReference type="InterPro" id="IPR011990">
    <property type="entry name" value="TPR-like_helical_dom_sf"/>
</dbReference>
<evidence type="ECO:0000313" key="3">
    <source>
        <dbReference type="Proteomes" id="UP001302349"/>
    </source>
</evidence>
<dbReference type="Gene3D" id="1.25.40.10">
    <property type="entry name" value="Tetratricopeptide repeat domain"/>
    <property type="match status" value="1"/>
</dbReference>
<dbReference type="Pfam" id="PF11138">
    <property type="entry name" value="DUF2911"/>
    <property type="match status" value="1"/>
</dbReference>
<organism evidence="2 3">
    <name type="scientific">Imperialibacter roseus</name>
    <dbReference type="NCBI Taxonomy" id="1324217"/>
    <lineage>
        <taxon>Bacteria</taxon>
        <taxon>Pseudomonadati</taxon>
        <taxon>Bacteroidota</taxon>
        <taxon>Cytophagia</taxon>
        <taxon>Cytophagales</taxon>
        <taxon>Flammeovirgaceae</taxon>
        <taxon>Imperialibacter</taxon>
    </lineage>
</organism>
<accession>A0ABZ0IZ85</accession>
<feature type="signal peptide" evidence="1">
    <location>
        <begin position="1"/>
        <end position="20"/>
    </location>
</feature>
<reference evidence="2 3" key="1">
    <citation type="journal article" date="2023" name="Microbiol. Resour. Announc.">
        <title>Complete Genome Sequence of Imperialibacter roseus strain P4T.</title>
        <authorList>
            <person name="Tizabi D.R."/>
            <person name="Bachvaroff T."/>
            <person name="Hill R.T."/>
        </authorList>
    </citation>
    <scope>NUCLEOTIDE SEQUENCE [LARGE SCALE GENOMIC DNA]</scope>
    <source>
        <strain evidence="2 3">P4T</strain>
    </source>
</reference>
<keyword evidence="1" id="KW-0732">Signal</keyword>
<sequence>MRNTFALAVTLIFAGFSSYAQISAPAASPSCTITQQIGLTNLSLEYSRPSARGRTIFGDLLPYGVEWRTGANSPTTLTFDKPVVIKGQELAAGSYVISSVPGKTEWTVTFSQNDQKVLSLKITPAAYPIHVETLSIQFEKITETSADLQILWEKTLISIPMVFKTDEQVMAQIESFAKNPEASLANAYYQAASYYLNTGRDLNKALEWVNKAIAVNDGFFWQHRTKALILAGLGKYKEAIASAQVSTEKSKAAGNADYPRLNDKSIAEWQAKK</sequence>
<evidence type="ECO:0000313" key="2">
    <source>
        <dbReference type="EMBL" id="WOK09449.1"/>
    </source>
</evidence>
<name>A0ABZ0IZ85_9BACT</name>
<protein>
    <submittedName>
        <fullName evidence="2">DUF2911 domain-containing protein</fullName>
    </submittedName>
</protein>
<keyword evidence="3" id="KW-1185">Reference proteome</keyword>
<dbReference type="InterPro" id="IPR021314">
    <property type="entry name" value="DUF2911"/>
</dbReference>